<gene>
    <name evidence="3" type="ORF">FB559_7028</name>
</gene>
<feature type="compositionally biased region" description="Low complexity" evidence="1">
    <location>
        <begin position="168"/>
        <end position="204"/>
    </location>
</feature>
<feature type="transmembrane region" description="Helical" evidence="2">
    <location>
        <begin position="121"/>
        <end position="139"/>
    </location>
</feature>
<feature type="region of interest" description="Disordered" evidence="1">
    <location>
        <begin position="168"/>
        <end position="257"/>
    </location>
</feature>
<evidence type="ECO:0000256" key="1">
    <source>
        <dbReference type="SAM" id="MobiDB-lite"/>
    </source>
</evidence>
<accession>A0A543CVZ7</accession>
<evidence type="ECO:0000313" key="4">
    <source>
        <dbReference type="Proteomes" id="UP000316096"/>
    </source>
</evidence>
<feature type="transmembrane region" description="Helical" evidence="2">
    <location>
        <begin position="66"/>
        <end position="90"/>
    </location>
</feature>
<sequence>MNEASARPRGGNGKAIALGILAMILGAALWAVITVVTEREFSLVAIGIGALVGLTMFSARPTSTGIAAVAALLTVIGCALGEFLAIPAYVAHKEGIGFGKLINLELKQPKLYFDSLDGKTYLFWAIGAAAAFSMVFRRIQAARVTATASPAYGTSPQAGAAAQPGQAYAPYGGAPQPGAAAQPGQSYPAQQPYGAAPQPGAAAQPYPPAQQPYGQEQAPYGQEQAPYGQGQQSYGPPQQPYGQGQQPGYGQQQAPPR</sequence>
<dbReference type="EMBL" id="VFOZ01000001">
    <property type="protein sequence ID" value="TQM01273.1"/>
    <property type="molecule type" value="Genomic_DNA"/>
</dbReference>
<protein>
    <submittedName>
        <fullName evidence="3">Uncharacterized protein</fullName>
    </submittedName>
</protein>
<feature type="transmembrane region" description="Helical" evidence="2">
    <location>
        <begin position="41"/>
        <end position="59"/>
    </location>
</feature>
<evidence type="ECO:0000256" key="2">
    <source>
        <dbReference type="SAM" id="Phobius"/>
    </source>
</evidence>
<keyword evidence="2" id="KW-1133">Transmembrane helix</keyword>
<dbReference type="OrthoDB" id="9910602at2"/>
<keyword evidence="2" id="KW-0812">Transmembrane</keyword>
<name>A0A543CVZ7_9ACTN</name>
<feature type="transmembrane region" description="Helical" evidence="2">
    <location>
        <begin position="15"/>
        <end position="35"/>
    </location>
</feature>
<evidence type="ECO:0000313" key="3">
    <source>
        <dbReference type="EMBL" id="TQM01273.1"/>
    </source>
</evidence>
<dbReference type="Proteomes" id="UP000316096">
    <property type="component" value="Unassembled WGS sequence"/>
</dbReference>
<keyword evidence="2" id="KW-0472">Membrane</keyword>
<dbReference type="RefSeq" id="WP_141961132.1">
    <property type="nucleotide sequence ID" value="NZ_VFOZ01000001.1"/>
</dbReference>
<comment type="caution">
    <text evidence="3">The sequence shown here is derived from an EMBL/GenBank/DDBJ whole genome shotgun (WGS) entry which is preliminary data.</text>
</comment>
<keyword evidence="4" id="KW-1185">Reference proteome</keyword>
<organism evidence="3 4">
    <name type="scientific">Actinoallomurus bryophytorum</name>
    <dbReference type="NCBI Taxonomy" id="1490222"/>
    <lineage>
        <taxon>Bacteria</taxon>
        <taxon>Bacillati</taxon>
        <taxon>Actinomycetota</taxon>
        <taxon>Actinomycetes</taxon>
        <taxon>Streptosporangiales</taxon>
        <taxon>Thermomonosporaceae</taxon>
        <taxon>Actinoallomurus</taxon>
    </lineage>
</organism>
<dbReference type="AlphaFoldDB" id="A0A543CVZ7"/>
<feature type="compositionally biased region" description="Low complexity" evidence="1">
    <location>
        <begin position="211"/>
        <end position="257"/>
    </location>
</feature>
<proteinExistence type="predicted"/>
<reference evidence="3 4" key="1">
    <citation type="submission" date="2019-06" db="EMBL/GenBank/DDBJ databases">
        <title>Sequencing the genomes of 1000 actinobacteria strains.</title>
        <authorList>
            <person name="Klenk H.-P."/>
        </authorList>
    </citation>
    <scope>NUCLEOTIDE SEQUENCE [LARGE SCALE GENOMIC DNA]</scope>
    <source>
        <strain evidence="3 4">DSM 102200</strain>
    </source>
</reference>